<proteinExistence type="predicted"/>
<name>A0ABQ5JFY6_9LACO</name>
<organism evidence="1 2">
    <name type="scientific">Ligilactobacillus pabuli</name>
    <dbReference type="NCBI Taxonomy" id="2886039"/>
    <lineage>
        <taxon>Bacteria</taxon>
        <taxon>Bacillati</taxon>
        <taxon>Bacillota</taxon>
        <taxon>Bacilli</taxon>
        <taxon>Lactobacillales</taxon>
        <taxon>Lactobacillaceae</taxon>
        <taxon>Ligilactobacillus</taxon>
    </lineage>
</organism>
<keyword evidence="2" id="KW-1185">Reference proteome</keyword>
<comment type="caution">
    <text evidence="1">The sequence shown here is derived from an EMBL/GenBank/DDBJ whole genome shotgun (WGS) entry which is preliminary data.</text>
</comment>
<dbReference type="Proteomes" id="UP001055149">
    <property type="component" value="Unassembled WGS sequence"/>
</dbReference>
<reference evidence="1" key="1">
    <citation type="journal article" date="2022" name="Int. J. Syst. Evol. Microbiol.">
        <title>A novel species of lactic acid bacteria, Ligilactobacillus pabuli sp. nov., isolated from alfalfa silage.</title>
        <authorList>
            <person name="Tohno M."/>
            <person name="Tanizawa Y."/>
            <person name="Sawada H."/>
            <person name="Sakamoto M."/>
            <person name="Ohkuma M."/>
            <person name="Kobayashi H."/>
        </authorList>
    </citation>
    <scope>NUCLEOTIDE SEQUENCE</scope>
    <source>
        <strain evidence="1">AF129</strain>
    </source>
</reference>
<sequence length="77" mass="9278">MFQSFHTRTVYLLFNIDLNLLEFNNKVNYKALGNLDKFNLMITIARINDIKKIFVYDRKKAPLVHHSKMSWRYVKQA</sequence>
<evidence type="ECO:0000313" key="2">
    <source>
        <dbReference type="Proteomes" id="UP001055149"/>
    </source>
</evidence>
<gene>
    <name evidence="1" type="ORF">LPAF129_02980</name>
</gene>
<evidence type="ECO:0000313" key="1">
    <source>
        <dbReference type="EMBL" id="GKS80613.1"/>
    </source>
</evidence>
<protein>
    <submittedName>
        <fullName evidence="1">Uncharacterized protein</fullName>
    </submittedName>
</protein>
<dbReference type="EMBL" id="BQXH01000002">
    <property type="protein sequence ID" value="GKS80613.1"/>
    <property type="molecule type" value="Genomic_DNA"/>
</dbReference>
<accession>A0ABQ5JFY6</accession>